<protein>
    <submittedName>
        <fullName evidence="2">Uncharacterized protein</fullName>
    </submittedName>
</protein>
<organism evidence="2 3">
    <name type="scientific">Austropuccinia psidii MF-1</name>
    <dbReference type="NCBI Taxonomy" id="1389203"/>
    <lineage>
        <taxon>Eukaryota</taxon>
        <taxon>Fungi</taxon>
        <taxon>Dikarya</taxon>
        <taxon>Basidiomycota</taxon>
        <taxon>Pucciniomycotina</taxon>
        <taxon>Pucciniomycetes</taxon>
        <taxon>Pucciniales</taxon>
        <taxon>Sphaerophragmiaceae</taxon>
        <taxon>Austropuccinia</taxon>
    </lineage>
</organism>
<dbReference type="Proteomes" id="UP000765509">
    <property type="component" value="Unassembled WGS sequence"/>
</dbReference>
<feature type="compositionally biased region" description="Basic and acidic residues" evidence="1">
    <location>
        <begin position="88"/>
        <end position="101"/>
    </location>
</feature>
<dbReference type="AlphaFoldDB" id="A0A9Q3IHP4"/>
<comment type="caution">
    <text evidence="2">The sequence shown here is derived from an EMBL/GenBank/DDBJ whole genome shotgun (WGS) entry which is preliminary data.</text>
</comment>
<evidence type="ECO:0000313" key="3">
    <source>
        <dbReference type="Proteomes" id="UP000765509"/>
    </source>
</evidence>
<keyword evidence="3" id="KW-1185">Reference proteome</keyword>
<sequence length="162" mass="19346">MTHSPNILEKHLSKAEYDNEAGLFCQMELKDEAEDEQKFILTEEEFPLEGYRNWKLLKNLNLVDYNNNNPRNNYECANQHVKWLKDISTSKKNKSERIKDKSSKKKKTKEEKEYSWVTKNKKLFSSLQSQLARQYETSTPNGDWTENINRNENIILDYFNEN</sequence>
<proteinExistence type="predicted"/>
<evidence type="ECO:0000313" key="2">
    <source>
        <dbReference type="EMBL" id="MBW0539139.1"/>
    </source>
</evidence>
<gene>
    <name evidence="2" type="ORF">O181_078854</name>
</gene>
<name>A0A9Q3IHP4_9BASI</name>
<accession>A0A9Q3IHP4</accession>
<feature type="region of interest" description="Disordered" evidence="1">
    <location>
        <begin position="88"/>
        <end position="111"/>
    </location>
</feature>
<reference evidence="2" key="1">
    <citation type="submission" date="2021-03" db="EMBL/GenBank/DDBJ databases">
        <title>Draft genome sequence of rust myrtle Austropuccinia psidii MF-1, a brazilian biotype.</title>
        <authorList>
            <person name="Quecine M.C."/>
            <person name="Pachon D.M.R."/>
            <person name="Bonatelli M.L."/>
            <person name="Correr F.H."/>
            <person name="Franceschini L.M."/>
            <person name="Leite T.F."/>
            <person name="Margarido G.R.A."/>
            <person name="Almeida C.A."/>
            <person name="Ferrarezi J.A."/>
            <person name="Labate C.A."/>
        </authorList>
    </citation>
    <scope>NUCLEOTIDE SEQUENCE</scope>
    <source>
        <strain evidence="2">MF-1</strain>
    </source>
</reference>
<evidence type="ECO:0000256" key="1">
    <source>
        <dbReference type="SAM" id="MobiDB-lite"/>
    </source>
</evidence>
<dbReference type="EMBL" id="AVOT02043737">
    <property type="protein sequence ID" value="MBW0539139.1"/>
    <property type="molecule type" value="Genomic_DNA"/>
</dbReference>